<proteinExistence type="predicted"/>
<evidence type="ECO:0000256" key="1">
    <source>
        <dbReference type="SAM" id="MobiDB-lite"/>
    </source>
</evidence>
<dbReference type="STRING" id="51240.A0A2I4FFM3"/>
<feature type="region of interest" description="Disordered" evidence="1">
    <location>
        <begin position="209"/>
        <end position="249"/>
    </location>
</feature>
<dbReference type="PANTHER" id="PTHR31446:SF2">
    <property type="entry name" value="ACID PHOSPHATASE_VANADIUM-DEPENDENT HALOPEROXIDASE-RELATED PROTEIN"/>
    <property type="match status" value="1"/>
</dbReference>
<dbReference type="InterPro" id="IPR003832">
    <property type="entry name" value="DUF212"/>
</dbReference>
<accession>A0A2I4FFM3</accession>
<reference evidence="3" key="1">
    <citation type="submission" date="2025-08" db="UniProtKB">
        <authorList>
            <consortium name="RefSeq"/>
        </authorList>
    </citation>
    <scope>IDENTIFICATION</scope>
    <source>
        <tissue evidence="3">Leaves</tissue>
    </source>
</reference>
<protein>
    <submittedName>
        <fullName evidence="3">Uncharacterized protein LOC108998361</fullName>
    </submittedName>
</protein>
<gene>
    <name evidence="3" type="primary">LOC108998361</name>
</gene>
<dbReference type="AlphaFoldDB" id="A0A2I4FFM3"/>
<dbReference type="FunCoup" id="A0A2I4FFM3">
    <property type="interactions" value="2075"/>
</dbReference>
<name>A0A2I4FFM3_JUGRE</name>
<sequence>MLLQCCWSFSACSWASTHPSLSSASHHNVVSSNKKQPFLLLLLRPRVRRPKSSSLKPTCLGAELSDQIWQLPHNKVLVAAVVSAAIGQLSKPFTSILLYGKDLDFKATIQAGGFPSTHSSAVVATATTIGLERGLSDSIFGLTLVYAGLVMYDAQGVRREVGNHAKVLNKVLDHSVPTKDTDDVIDTKSGTSYPRSLGSLGQLLSKEATSISSKPTNSSLLLQPDDKRRQTSQAVLSTEQADVEEERTTDNLIPLKESIGHTEIEVIAGALLGFFVSLAVYTIM</sequence>
<dbReference type="Gramene" id="Jr06_11660_p1">
    <property type="protein sequence ID" value="cds.Jr06_11660_p1"/>
    <property type="gene ID" value="Jr06_11660"/>
</dbReference>
<keyword evidence="2" id="KW-1185">Reference proteome</keyword>
<dbReference type="PANTHER" id="PTHR31446">
    <property type="entry name" value="ACID PHOSPHATASE/VANADIUM-DEPENDENT HALOPEROXIDASE-RELATED PROTEIN"/>
    <property type="match status" value="1"/>
</dbReference>
<dbReference type="Pfam" id="PF02681">
    <property type="entry name" value="DUF212"/>
    <property type="match status" value="1"/>
</dbReference>
<dbReference type="CDD" id="cd01610">
    <property type="entry name" value="PAP2_like"/>
    <property type="match status" value="1"/>
</dbReference>
<feature type="compositionally biased region" description="Polar residues" evidence="1">
    <location>
        <begin position="231"/>
        <end position="240"/>
    </location>
</feature>
<evidence type="ECO:0000313" key="2">
    <source>
        <dbReference type="Proteomes" id="UP000235220"/>
    </source>
</evidence>
<dbReference type="GeneID" id="108998361"/>
<dbReference type="RefSeq" id="XP_018830446.2">
    <property type="nucleotide sequence ID" value="XM_018974901.2"/>
</dbReference>
<dbReference type="Proteomes" id="UP000235220">
    <property type="component" value="Chromosome 6"/>
</dbReference>
<dbReference type="KEGG" id="jre:108998361"/>
<feature type="compositionally biased region" description="Polar residues" evidence="1">
    <location>
        <begin position="209"/>
        <end position="221"/>
    </location>
</feature>
<organism evidence="2 3">
    <name type="scientific">Juglans regia</name>
    <name type="common">English walnut</name>
    <dbReference type="NCBI Taxonomy" id="51240"/>
    <lineage>
        <taxon>Eukaryota</taxon>
        <taxon>Viridiplantae</taxon>
        <taxon>Streptophyta</taxon>
        <taxon>Embryophyta</taxon>
        <taxon>Tracheophyta</taxon>
        <taxon>Spermatophyta</taxon>
        <taxon>Magnoliopsida</taxon>
        <taxon>eudicotyledons</taxon>
        <taxon>Gunneridae</taxon>
        <taxon>Pentapetalae</taxon>
        <taxon>rosids</taxon>
        <taxon>fabids</taxon>
        <taxon>Fagales</taxon>
        <taxon>Juglandaceae</taxon>
        <taxon>Juglans</taxon>
    </lineage>
</organism>
<dbReference type="OrthoDB" id="1909848at2759"/>
<evidence type="ECO:0000313" key="3">
    <source>
        <dbReference type="RefSeq" id="XP_018830446.2"/>
    </source>
</evidence>